<name>A0ACC0BQS9_CATRO</name>
<protein>
    <submittedName>
        <fullName evidence="1">Uncharacterized protein</fullName>
    </submittedName>
</protein>
<dbReference type="Proteomes" id="UP001060085">
    <property type="component" value="Linkage Group LG02"/>
</dbReference>
<proteinExistence type="predicted"/>
<dbReference type="EMBL" id="CM044702">
    <property type="protein sequence ID" value="KAI5674958.1"/>
    <property type="molecule type" value="Genomic_DNA"/>
</dbReference>
<evidence type="ECO:0000313" key="1">
    <source>
        <dbReference type="EMBL" id="KAI5674958.1"/>
    </source>
</evidence>
<accession>A0ACC0BQS9</accession>
<sequence>MDEAWKWCRRRQWLNMHLISVLLCVFLCNLRLCSCLNSEGLALLKFKERVVCDPFNALSNWKYVDGDLDCCSWFGVECSDGKVISLKLRDLRLEGTLAPELGHLSYVKSITLRNNSLFGMIPKEIEELKELEILDLGYNNFSGPFTLDLGNNLSLSILLLDNNEYITIPPEIYDLQMVSESQVDEILGNTAISRTSDNPGSKSLNIVQHGDVFQRKLLQRIDFPEPSKVKRNNHDARRQNSPFPAPSPSPVFSAVSFPPSSQPFPSISIPPSTSISSPAEAPSPSEPEPLTPSRPPLLSPSPAPSPVAKPRVIIIPEESSPSLPPSIASGHKPVKDATKSKNHIIFILSGVFGGFLVASLLVLILAYCRRNKVVTVKPWATGLSGQLQKAFVTGVPKLQRSELETACEDFSNIIDSLSEGTIYKGTLSSGVEIAVTSTAVKSAKDWSKNLEVQFRNKIETLSKVNHKNFVNLIGYCEEEQPFTRMMVFEYAPNGTLFDHLHIKESERLDWGTRLRIAMGMAYCLEYMHQLSPPIAHNNLQSSSIYLTEDYAAKISDFSFVNEVIAAKKGSSTMELLEIPAVNRDTNVYSFGLILLEMITGKLPYSTTGTLEDWALDQLRKGRPLRELVDPTLNTFREEELEKLFRLIKDCLLSNPKQRPKMTEITAKLKEITTLGPDGATPKSSPLWWAELEILSTASN</sequence>
<gene>
    <name evidence="1" type="ORF">M9H77_05908</name>
</gene>
<keyword evidence="2" id="KW-1185">Reference proteome</keyword>
<comment type="caution">
    <text evidence="1">The sequence shown here is derived from an EMBL/GenBank/DDBJ whole genome shotgun (WGS) entry which is preliminary data.</text>
</comment>
<reference evidence="2" key="1">
    <citation type="journal article" date="2023" name="Nat. Plants">
        <title>Single-cell RNA sequencing provides a high-resolution roadmap for understanding the multicellular compartmentation of specialized metabolism.</title>
        <authorList>
            <person name="Sun S."/>
            <person name="Shen X."/>
            <person name="Li Y."/>
            <person name="Li Y."/>
            <person name="Wang S."/>
            <person name="Li R."/>
            <person name="Zhang H."/>
            <person name="Shen G."/>
            <person name="Guo B."/>
            <person name="Wei J."/>
            <person name="Xu J."/>
            <person name="St-Pierre B."/>
            <person name="Chen S."/>
            <person name="Sun C."/>
        </authorList>
    </citation>
    <scope>NUCLEOTIDE SEQUENCE [LARGE SCALE GENOMIC DNA]</scope>
</reference>
<organism evidence="1 2">
    <name type="scientific">Catharanthus roseus</name>
    <name type="common">Madagascar periwinkle</name>
    <name type="synonym">Vinca rosea</name>
    <dbReference type="NCBI Taxonomy" id="4058"/>
    <lineage>
        <taxon>Eukaryota</taxon>
        <taxon>Viridiplantae</taxon>
        <taxon>Streptophyta</taxon>
        <taxon>Embryophyta</taxon>
        <taxon>Tracheophyta</taxon>
        <taxon>Spermatophyta</taxon>
        <taxon>Magnoliopsida</taxon>
        <taxon>eudicotyledons</taxon>
        <taxon>Gunneridae</taxon>
        <taxon>Pentapetalae</taxon>
        <taxon>asterids</taxon>
        <taxon>lamiids</taxon>
        <taxon>Gentianales</taxon>
        <taxon>Apocynaceae</taxon>
        <taxon>Rauvolfioideae</taxon>
        <taxon>Vinceae</taxon>
        <taxon>Catharanthinae</taxon>
        <taxon>Catharanthus</taxon>
    </lineage>
</organism>
<evidence type="ECO:0000313" key="2">
    <source>
        <dbReference type="Proteomes" id="UP001060085"/>
    </source>
</evidence>